<protein>
    <submittedName>
        <fullName evidence="1">IclR family transcriptional regulator C-terminal domain-containing protein</fullName>
    </submittedName>
</protein>
<evidence type="ECO:0000313" key="2">
    <source>
        <dbReference type="Proteomes" id="UP001344251"/>
    </source>
</evidence>
<name>A0ABZ1FIU8_9ACTN</name>
<dbReference type="EMBL" id="CP109106">
    <property type="protein sequence ID" value="WSB70071.1"/>
    <property type="molecule type" value="Genomic_DNA"/>
</dbReference>
<dbReference type="Proteomes" id="UP001344251">
    <property type="component" value="Chromosome"/>
</dbReference>
<organism evidence="1 2">
    <name type="scientific">Streptomyces decoyicus</name>
    <dbReference type="NCBI Taxonomy" id="249567"/>
    <lineage>
        <taxon>Bacteria</taxon>
        <taxon>Bacillati</taxon>
        <taxon>Actinomycetota</taxon>
        <taxon>Actinomycetes</taxon>
        <taxon>Kitasatosporales</taxon>
        <taxon>Streptomycetaceae</taxon>
        <taxon>Streptomyces</taxon>
    </lineage>
</organism>
<dbReference type="Gene3D" id="3.30.450.40">
    <property type="match status" value="1"/>
</dbReference>
<gene>
    <name evidence="1" type="ORF">OG863_20135</name>
</gene>
<sequence>MAVYRKGDVERLAVTDDPESSSGAGWADFRTAADAHAIGQCLLAQLDQVSSREHHARHPVPLITPFSVRSQDELRHCLDTVRCHQGSFLVRTYAQGTACSALPVQVGAAAGASALSLRTDELRRLRSVTDRLRRMAEATLTTLAFSVSI</sequence>
<keyword evidence="2" id="KW-1185">Reference proteome</keyword>
<dbReference type="SUPFAM" id="SSF55781">
    <property type="entry name" value="GAF domain-like"/>
    <property type="match status" value="1"/>
</dbReference>
<proteinExistence type="predicted"/>
<dbReference type="RefSeq" id="WP_326619636.1">
    <property type="nucleotide sequence ID" value="NZ_CP109106.1"/>
</dbReference>
<accession>A0ABZ1FIU8</accession>
<reference evidence="1 2" key="1">
    <citation type="submission" date="2022-10" db="EMBL/GenBank/DDBJ databases">
        <title>The complete genomes of actinobacterial strains from the NBC collection.</title>
        <authorList>
            <person name="Joergensen T.S."/>
            <person name="Alvarez Arevalo M."/>
            <person name="Sterndorff E.B."/>
            <person name="Faurdal D."/>
            <person name="Vuksanovic O."/>
            <person name="Mourched A.-S."/>
            <person name="Charusanti P."/>
            <person name="Shaw S."/>
            <person name="Blin K."/>
            <person name="Weber T."/>
        </authorList>
    </citation>
    <scope>NUCLEOTIDE SEQUENCE [LARGE SCALE GENOMIC DNA]</scope>
    <source>
        <strain evidence="1 2">NBC 01774</strain>
    </source>
</reference>
<dbReference type="InterPro" id="IPR029016">
    <property type="entry name" value="GAF-like_dom_sf"/>
</dbReference>
<evidence type="ECO:0000313" key="1">
    <source>
        <dbReference type="EMBL" id="WSB70071.1"/>
    </source>
</evidence>